<evidence type="ECO:0000259" key="8">
    <source>
        <dbReference type="PROSITE" id="PS50089"/>
    </source>
</evidence>
<dbReference type="Gene3D" id="3.30.40.10">
    <property type="entry name" value="Zinc/RING finger domain, C3HC4 (zinc finger)"/>
    <property type="match status" value="1"/>
</dbReference>
<feature type="region of interest" description="Disordered" evidence="7">
    <location>
        <begin position="1"/>
        <end position="57"/>
    </location>
</feature>
<evidence type="ECO:0000256" key="3">
    <source>
        <dbReference type="ARBA" id="ARBA00022723"/>
    </source>
</evidence>
<feature type="region of interest" description="Disordered" evidence="7">
    <location>
        <begin position="629"/>
        <end position="655"/>
    </location>
</feature>
<dbReference type="PANTHER" id="PTHR12983:SF9">
    <property type="entry name" value="E3 UBIQUITIN-PROTEIN LIGASE RNF10"/>
    <property type="match status" value="1"/>
</dbReference>
<dbReference type="PROSITE" id="PS50089">
    <property type="entry name" value="ZF_RING_2"/>
    <property type="match status" value="1"/>
</dbReference>
<reference evidence="9 10" key="1">
    <citation type="journal article" date="2016" name="Mol. Biol. Evol.">
        <title>Comparative Genomics of Early-Diverging Mushroom-Forming Fungi Provides Insights into the Origins of Lignocellulose Decay Capabilities.</title>
        <authorList>
            <person name="Nagy L.G."/>
            <person name="Riley R."/>
            <person name="Tritt A."/>
            <person name="Adam C."/>
            <person name="Daum C."/>
            <person name="Floudas D."/>
            <person name="Sun H."/>
            <person name="Yadav J.S."/>
            <person name="Pangilinan J."/>
            <person name="Larsson K.H."/>
            <person name="Matsuura K."/>
            <person name="Barry K."/>
            <person name="Labutti K."/>
            <person name="Kuo R."/>
            <person name="Ohm R.A."/>
            <person name="Bhattacharya S.S."/>
            <person name="Shirouzu T."/>
            <person name="Yoshinaga Y."/>
            <person name="Martin F.M."/>
            <person name="Grigoriev I.V."/>
            <person name="Hibbett D.S."/>
        </authorList>
    </citation>
    <scope>NUCLEOTIDE SEQUENCE [LARGE SCALE GENOMIC DNA]</scope>
    <source>
        <strain evidence="9 10">L-15889</strain>
    </source>
</reference>
<keyword evidence="2" id="KW-0963">Cytoplasm</keyword>
<accession>A0A165UII6</accession>
<keyword evidence="10" id="KW-1185">Reference proteome</keyword>
<dbReference type="GO" id="GO:0008270">
    <property type="term" value="F:zinc ion binding"/>
    <property type="evidence" value="ECO:0007669"/>
    <property type="project" value="UniProtKB-KW"/>
</dbReference>
<evidence type="ECO:0000256" key="7">
    <source>
        <dbReference type="SAM" id="MobiDB-lite"/>
    </source>
</evidence>
<dbReference type="InterPro" id="IPR017907">
    <property type="entry name" value="Znf_RING_CS"/>
</dbReference>
<dbReference type="GO" id="GO:0000976">
    <property type="term" value="F:transcription cis-regulatory region binding"/>
    <property type="evidence" value="ECO:0007669"/>
    <property type="project" value="TreeGrafter"/>
</dbReference>
<evidence type="ECO:0000256" key="5">
    <source>
        <dbReference type="ARBA" id="ARBA00022833"/>
    </source>
</evidence>
<proteinExistence type="predicted"/>
<evidence type="ECO:0000256" key="4">
    <source>
        <dbReference type="ARBA" id="ARBA00022771"/>
    </source>
</evidence>
<keyword evidence="4 6" id="KW-0863">Zinc-finger</keyword>
<dbReference type="Pfam" id="PF00097">
    <property type="entry name" value="zf-C3HC4"/>
    <property type="match status" value="1"/>
</dbReference>
<dbReference type="InterPro" id="IPR039739">
    <property type="entry name" value="MAG2/RNF10"/>
</dbReference>
<feature type="compositionally biased region" description="Basic and acidic residues" evidence="7">
    <location>
        <begin position="520"/>
        <end position="538"/>
    </location>
</feature>
<dbReference type="Proteomes" id="UP000076727">
    <property type="component" value="Unassembled WGS sequence"/>
</dbReference>
<gene>
    <name evidence="9" type="ORF">DAEQUDRAFT_720147</name>
</gene>
<keyword evidence="3" id="KW-0479">Metal-binding</keyword>
<feature type="region of interest" description="Disordered" evidence="7">
    <location>
        <begin position="338"/>
        <end position="415"/>
    </location>
</feature>
<feature type="domain" description="RING-type" evidence="8">
    <location>
        <begin position="126"/>
        <end position="168"/>
    </location>
</feature>
<dbReference type="SUPFAM" id="SSF57850">
    <property type="entry name" value="RING/U-box"/>
    <property type="match status" value="1"/>
</dbReference>
<dbReference type="InterPro" id="IPR001841">
    <property type="entry name" value="Znf_RING"/>
</dbReference>
<dbReference type="PROSITE" id="PS00518">
    <property type="entry name" value="ZF_RING_1"/>
    <property type="match status" value="1"/>
</dbReference>
<organism evidence="9 10">
    <name type="scientific">Daedalea quercina L-15889</name>
    <dbReference type="NCBI Taxonomy" id="1314783"/>
    <lineage>
        <taxon>Eukaryota</taxon>
        <taxon>Fungi</taxon>
        <taxon>Dikarya</taxon>
        <taxon>Basidiomycota</taxon>
        <taxon>Agaricomycotina</taxon>
        <taxon>Agaricomycetes</taxon>
        <taxon>Polyporales</taxon>
        <taxon>Fomitopsis</taxon>
    </lineage>
</organism>
<dbReference type="GO" id="GO:0045944">
    <property type="term" value="P:positive regulation of transcription by RNA polymerase II"/>
    <property type="evidence" value="ECO:0007669"/>
    <property type="project" value="TreeGrafter"/>
</dbReference>
<dbReference type="InterPro" id="IPR013083">
    <property type="entry name" value="Znf_RING/FYVE/PHD"/>
</dbReference>
<feature type="region of interest" description="Disordered" evidence="7">
    <location>
        <begin position="580"/>
        <end position="616"/>
    </location>
</feature>
<feature type="compositionally biased region" description="Basic and acidic residues" evidence="7">
    <location>
        <begin position="338"/>
        <end position="354"/>
    </location>
</feature>
<keyword evidence="5" id="KW-0862">Zinc</keyword>
<evidence type="ECO:0000313" key="10">
    <source>
        <dbReference type="Proteomes" id="UP000076727"/>
    </source>
</evidence>
<evidence type="ECO:0000313" key="9">
    <source>
        <dbReference type="EMBL" id="KZT74957.1"/>
    </source>
</evidence>
<protein>
    <recommendedName>
        <fullName evidence="8">RING-type domain-containing protein</fullName>
    </recommendedName>
</protein>
<dbReference type="EMBL" id="KV429032">
    <property type="protein sequence ID" value="KZT74957.1"/>
    <property type="molecule type" value="Genomic_DNA"/>
</dbReference>
<name>A0A165UII6_9APHY</name>
<dbReference type="GO" id="GO:0005737">
    <property type="term" value="C:cytoplasm"/>
    <property type="evidence" value="ECO:0007669"/>
    <property type="project" value="UniProtKB-SubCell"/>
</dbReference>
<dbReference type="InterPro" id="IPR018957">
    <property type="entry name" value="Znf_C3HC4_RING-type"/>
</dbReference>
<dbReference type="PANTHER" id="PTHR12983">
    <property type="entry name" value="RING FINGER 10 FAMILY MEMBER"/>
    <property type="match status" value="1"/>
</dbReference>
<dbReference type="CDD" id="cd16536">
    <property type="entry name" value="RING-HC_RNF10"/>
    <property type="match status" value="1"/>
</dbReference>
<evidence type="ECO:0000256" key="1">
    <source>
        <dbReference type="ARBA" id="ARBA00004496"/>
    </source>
</evidence>
<dbReference type="OrthoDB" id="302966at2759"/>
<sequence>MSTQPLSVTPPSSKPKRSSKMTSSQSLNHLLNFTLPPRQSHHNQSLPRRTRRSNAHPAVWNKERFVNAQYRFVVNPHGDYTVHFADPDIFFQWQDILQVIVPRTSAIASAAGSGEGTAQDEGLTTCPICLSPPTAPRMTKCGHVFCFPCILHYLNTADNTKWVRCPICFDSVHERQLKAVKWFDEVLLVDDVEDSLPQMSSSSSSDGLVATPRPGTTVRMRLIQRPQITTLALPRSETWPSDLLPPHQAPFHFLPDVFPFAKFMLATPAYLIQDLTKDLDDLVAERRMLSSMGDELGVTFVDAADAKLRVQIAKASALETPQLQEAVDNALQVQQQIHDRANLHDRRRRDEQARSSEPQPEEIPQELLASQNGGYVPPSTPRSAVSIAPLTPFAHSATPTRGPRQRRNINPPPPSTSTYYYYQAATGMPIFLHPLDIRILFSHFNSYSAFPNTISVRVESYAESTVNDDLRKRCKYLGHFPEGADVVFVEADLEDVVGAEGLKNFEAPLRMRRARRKEKGKKDDKARARAEEREKEKLAQTWGAAAHVVPPVSVERPPSPVDVVEVEEFAEAVAEQPLTEVHQTSGAWGARSFASAAQSRPTGQRPPARRERLVEEDEWDLDVAFHELEQRGSRGGGRKKGAKMVVLGGGGGRRR</sequence>
<dbReference type="STRING" id="1314783.A0A165UII6"/>
<evidence type="ECO:0000256" key="2">
    <source>
        <dbReference type="ARBA" id="ARBA00022490"/>
    </source>
</evidence>
<comment type="subcellular location">
    <subcellularLocation>
        <location evidence="1">Cytoplasm</location>
    </subcellularLocation>
</comment>
<evidence type="ECO:0000256" key="6">
    <source>
        <dbReference type="PROSITE-ProRule" id="PRU00175"/>
    </source>
</evidence>
<dbReference type="SMART" id="SM00184">
    <property type="entry name" value="RING"/>
    <property type="match status" value="1"/>
</dbReference>
<feature type="region of interest" description="Disordered" evidence="7">
    <location>
        <begin position="513"/>
        <end position="539"/>
    </location>
</feature>
<dbReference type="AlphaFoldDB" id="A0A165UII6"/>